<proteinExistence type="predicted"/>
<evidence type="ECO:0000313" key="1">
    <source>
        <dbReference type="EMBL" id="AYC30578.1"/>
    </source>
</evidence>
<protein>
    <submittedName>
        <fullName evidence="1">Uncharacterized protein</fullName>
    </submittedName>
</protein>
<dbReference type="AlphaFoldDB" id="A0A385YY74"/>
<keyword evidence="2" id="KW-1185">Reference proteome</keyword>
<sequence length="93" mass="10331">MSSNRNHWQNCTIQDLFRGKDLDIIAASLLLLGKLKVDSIEVYRDAPEVTVSLVGNFKTKTSKNTMDLASFIASHGDMSLDEIIQAFQQSNKG</sequence>
<name>A0A385YY74_9BACL</name>
<reference evidence="2" key="1">
    <citation type="submission" date="2018-09" db="EMBL/GenBank/DDBJ databases">
        <authorList>
            <person name="Zhu H."/>
        </authorList>
    </citation>
    <scope>NUCLEOTIDE SEQUENCE [LARGE SCALE GENOMIC DNA]</scope>
    <source>
        <strain evidence="2">K2R23-3</strain>
    </source>
</reference>
<organism evidence="1 2">
    <name type="scientific">Paenisporosarcina cavernae</name>
    <dbReference type="NCBI Taxonomy" id="2320858"/>
    <lineage>
        <taxon>Bacteria</taxon>
        <taxon>Bacillati</taxon>
        <taxon>Bacillota</taxon>
        <taxon>Bacilli</taxon>
        <taxon>Bacillales</taxon>
        <taxon>Caryophanaceae</taxon>
        <taxon>Paenisporosarcina</taxon>
    </lineage>
</organism>
<dbReference type="EMBL" id="CP032418">
    <property type="protein sequence ID" value="AYC30578.1"/>
    <property type="molecule type" value="Genomic_DNA"/>
</dbReference>
<dbReference type="RefSeq" id="WP_119884295.1">
    <property type="nucleotide sequence ID" value="NZ_CP032418.1"/>
</dbReference>
<accession>A0A385YY74</accession>
<dbReference type="Proteomes" id="UP000265725">
    <property type="component" value="Chromosome"/>
</dbReference>
<dbReference type="OrthoDB" id="2651466at2"/>
<gene>
    <name evidence="1" type="ORF">D3873_12385</name>
</gene>
<dbReference type="KEGG" id="paek:D3873_12385"/>
<evidence type="ECO:0000313" key="2">
    <source>
        <dbReference type="Proteomes" id="UP000265725"/>
    </source>
</evidence>